<dbReference type="EMBL" id="BAABHS010000007">
    <property type="protein sequence ID" value="GAA4959853.1"/>
    <property type="molecule type" value="Genomic_DNA"/>
</dbReference>
<evidence type="ECO:0000256" key="1">
    <source>
        <dbReference type="SAM" id="Phobius"/>
    </source>
</evidence>
<organism evidence="2 3">
    <name type="scientific">Yinghuangia aomiensis</name>
    <dbReference type="NCBI Taxonomy" id="676205"/>
    <lineage>
        <taxon>Bacteria</taxon>
        <taxon>Bacillati</taxon>
        <taxon>Actinomycetota</taxon>
        <taxon>Actinomycetes</taxon>
        <taxon>Kitasatosporales</taxon>
        <taxon>Streptomycetaceae</taxon>
        <taxon>Yinghuangia</taxon>
    </lineage>
</organism>
<proteinExistence type="predicted"/>
<protein>
    <submittedName>
        <fullName evidence="2">DUF3093 domain-containing protein</fullName>
    </submittedName>
</protein>
<sequence>MQAYNEQLSVPASWWGLVAGAGFVCGLMVLPLGPAAAGVAVLVGAVLTGVMVTRYGSARVRITGTELHVGKAALPLDALGEARALDAEEARALRMEGADPRAFMLLRSYIPTAVRIDVVDPDDPTPYLYVSSRNPARVVEVLAAVRRRAAQG</sequence>
<keyword evidence="1" id="KW-0472">Membrane</keyword>
<evidence type="ECO:0000313" key="3">
    <source>
        <dbReference type="Proteomes" id="UP001500466"/>
    </source>
</evidence>
<name>A0ABP9H285_9ACTN</name>
<keyword evidence="1" id="KW-1133">Transmembrane helix</keyword>
<keyword evidence="1" id="KW-0812">Transmembrane</keyword>
<keyword evidence="3" id="KW-1185">Reference proteome</keyword>
<feature type="transmembrane region" description="Helical" evidence="1">
    <location>
        <begin position="12"/>
        <end position="30"/>
    </location>
</feature>
<dbReference type="InterPro" id="IPR021443">
    <property type="entry name" value="DUF3093"/>
</dbReference>
<reference evidence="3" key="1">
    <citation type="journal article" date="2019" name="Int. J. Syst. Evol. Microbiol.">
        <title>The Global Catalogue of Microorganisms (GCM) 10K type strain sequencing project: providing services to taxonomists for standard genome sequencing and annotation.</title>
        <authorList>
            <consortium name="The Broad Institute Genomics Platform"/>
            <consortium name="The Broad Institute Genome Sequencing Center for Infectious Disease"/>
            <person name="Wu L."/>
            <person name="Ma J."/>
        </authorList>
    </citation>
    <scope>NUCLEOTIDE SEQUENCE [LARGE SCALE GENOMIC DNA]</scope>
    <source>
        <strain evidence="3">JCM 17986</strain>
    </source>
</reference>
<dbReference type="Proteomes" id="UP001500466">
    <property type="component" value="Unassembled WGS sequence"/>
</dbReference>
<feature type="transmembrane region" description="Helical" evidence="1">
    <location>
        <begin position="36"/>
        <end position="53"/>
    </location>
</feature>
<comment type="caution">
    <text evidence="2">The sequence shown here is derived from an EMBL/GenBank/DDBJ whole genome shotgun (WGS) entry which is preliminary data.</text>
</comment>
<gene>
    <name evidence="2" type="ORF">GCM10023205_23670</name>
</gene>
<dbReference type="RefSeq" id="WP_345675351.1">
    <property type="nucleotide sequence ID" value="NZ_BAABHS010000007.1"/>
</dbReference>
<evidence type="ECO:0000313" key="2">
    <source>
        <dbReference type="EMBL" id="GAA4959853.1"/>
    </source>
</evidence>
<accession>A0ABP9H285</accession>
<dbReference type="Pfam" id="PF11292">
    <property type="entry name" value="DUF3093"/>
    <property type="match status" value="1"/>
</dbReference>